<dbReference type="InterPro" id="IPR045227">
    <property type="entry name" value="WDR18/Ipi3/RID3"/>
</dbReference>
<evidence type="ECO:0000256" key="3">
    <source>
        <dbReference type="PROSITE-ProRule" id="PRU00221"/>
    </source>
</evidence>
<dbReference type="Proteomes" id="UP000053240">
    <property type="component" value="Unassembled WGS sequence"/>
</dbReference>
<dbReference type="PROSITE" id="PS50082">
    <property type="entry name" value="WD_REPEATS_2"/>
    <property type="match status" value="2"/>
</dbReference>
<dbReference type="InterPro" id="IPR001680">
    <property type="entry name" value="WD40_rpt"/>
</dbReference>
<keyword evidence="1 3" id="KW-0853">WD repeat</keyword>
<dbReference type="InParanoid" id="A0A0N1PHC8"/>
<accession>A0A0N1PHC8</accession>
<dbReference type="SMART" id="SM00320">
    <property type="entry name" value="WD40"/>
    <property type="match status" value="4"/>
</dbReference>
<gene>
    <name evidence="5" type="ORF">RR48_05756</name>
</gene>
<dbReference type="FunCoup" id="A0A0N1PHC8">
    <property type="interactions" value="1162"/>
</dbReference>
<dbReference type="KEGG" id="pmac:106720830"/>
<dbReference type="PANTHER" id="PTHR18763">
    <property type="entry name" value="WD-REPEAT PROTEIN 18"/>
    <property type="match status" value="1"/>
</dbReference>
<organism evidence="5 6">
    <name type="scientific">Papilio machaon</name>
    <name type="common">Old World swallowtail butterfly</name>
    <dbReference type="NCBI Taxonomy" id="76193"/>
    <lineage>
        <taxon>Eukaryota</taxon>
        <taxon>Metazoa</taxon>
        <taxon>Ecdysozoa</taxon>
        <taxon>Arthropoda</taxon>
        <taxon>Hexapoda</taxon>
        <taxon>Insecta</taxon>
        <taxon>Pterygota</taxon>
        <taxon>Neoptera</taxon>
        <taxon>Endopterygota</taxon>
        <taxon>Lepidoptera</taxon>
        <taxon>Glossata</taxon>
        <taxon>Ditrysia</taxon>
        <taxon>Papilionoidea</taxon>
        <taxon>Papilionidae</taxon>
        <taxon>Papilioninae</taxon>
        <taxon>Papilio</taxon>
    </lineage>
</organism>
<dbReference type="Gene3D" id="2.130.10.10">
    <property type="entry name" value="YVTN repeat-like/Quinoprotein amine dehydrogenase"/>
    <property type="match status" value="2"/>
</dbReference>
<keyword evidence="6" id="KW-1185">Reference proteome</keyword>
<sequence>MSNLLEVLVTSDSNNTMWTCCVWDPHNGTSLMTYKGGGTAELKTLSFIGNDYLVAVEKAKPILHVWPLNSHQTVQGMRFVLPGKANAFSISKDGSFCAAGIDEKIYLWQVASGNLLTILNRHYQKVNLIKFTSCGRYFVSAAEDGMVMVWSLAAIATHPEVELVNQVRAGQHDPVYIISDHSLPVTDLCISKMGILGRLYTVSSDRTCKIYDLTTGDLLLNLVFDIPLSSIELDVLELNVFVGTMKGDIYQFSLTNPIRNKELLMSEENSLIFSCHTDAITSLSVSLDGETLMSASNDKQLILWHIRSRQPIKKIMHKGSITNAFFTLNRPAIYTQDFKPKVILHSLERTLEKDNDEITELEILIDKKINFWPEHQDISLEVETPLKETGIELKKQEKLLREELNQLKWINQSLYAYTVNNTLNSTITKDVQKPTTNKKKKRKTFTS</sequence>
<evidence type="ECO:0000256" key="2">
    <source>
        <dbReference type="ARBA" id="ARBA00022737"/>
    </source>
</evidence>
<dbReference type="GO" id="GO:0120330">
    <property type="term" value="C:rixosome complex"/>
    <property type="evidence" value="ECO:0007669"/>
    <property type="project" value="TreeGrafter"/>
</dbReference>
<dbReference type="EMBL" id="KQ459986">
    <property type="protein sequence ID" value="KPJ18818.1"/>
    <property type="molecule type" value="Genomic_DNA"/>
</dbReference>
<dbReference type="PANTHER" id="PTHR18763:SF0">
    <property type="entry name" value="WD REPEAT-CONTAINING PROTEIN 18"/>
    <property type="match status" value="1"/>
</dbReference>
<dbReference type="Pfam" id="PF00400">
    <property type="entry name" value="WD40"/>
    <property type="match status" value="3"/>
</dbReference>
<feature type="repeat" description="WD" evidence="3">
    <location>
        <begin position="273"/>
        <end position="314"/>
    </location>
</feature>
<dbReference type="GO" id="GO:0005656">
    <property type="term" value="C:nuclear pre-replicative complex"/>
    <property type="evidence" value="ECO:0007669"/>
    <property type="project" value="TreeGrafter"/>
</dbReference>
<evidence type="ECO:0000313" key="6">
    <source>
        <dbReference type="Proteomes" id="UP000053240"/>
    </source>
</evidence>
<dbReference type="AlphaFoldDB" id="A0A0N1PHC8"/>
<name>A0A0N1PHC8_PAPMA</name>
<keyword evidence="2" id="KW-0677">Repeat</keyword>
<dbReference type="InterPro" id="IPR015943">
    <property type="entry name" value="WD40/YVTN_repeat-like_dom_sf"/>
</dbReference>
<dbReference type="OrthoDB" id="756370at2759"/>
<dbReference type="PROSITE" id="PS50294">
    <property type="entry name" value="WD_REPEATS_REGION"/>
    <property type="match status" value="2"/>
</dbReference>
<dbReference type="GO" id="GO:0006364">
    <property type="term" value="P:rRNA processing"/>
    <property type="evidence" value="ECO:0007669"/>
    <property type="project" value="TreeGrafter"/>
</dbReference>
<evidence type="ECO:0000313" key="5">
    <source>
        <dbReference type="EMBL" id="KPJ18818.1"/>
    </source>
</evidence>
<reference evidence="5 6" key="1">
    <citation type="journal article" date="2015" name="Nat. Commun.">
        <title>Outbred genome sequencing and CRISPR/Cas9 gene editing in butterflies.</title>
        <authorList>
            <person name="Li X."/>
            <person name="Fan D."/>
            <person name="Zhang W."/>
            <person name="Liu G."/>
            <person name="Zhang L."/>
            <person name="Zhao L."/>
            <person name="Fang X."/>
            <person name="Chen L."/>
            <person name="Dong Y."/>
            <person name="Chen Y."/>
            <person name="Ding Y."/>
            <person name="Zhao R."/>
            <person name="Feng M."/>
            <person name="Zhu Y."/>
            <person name="Feng Y."/>
            <person name="Jiang X."/>
            <person name="Zhu D."/>
            <person name="Xiang H."/>
            <person name="Feng X."/>
            <person name="Li S."/>
            <person name="Wang J."/>
            <person name="Zhang G."/>
            <person name="Kronforst M.R."/>
            <person name="Wang W."/>
        </authorList>
    </citation>
    <scope>NUCLEOTIDE SEQUENCE [LARGE SCALE GENOMIC DNA]</scope>
    <source>
        <strain evidence="5">Ya'a_city_454_Pm</strain>
        <tissue evidence="5">Whole body</tissue>
    </source>
</reference>
<feature type="coiled-coil region" evidence="4">
    <location>
        <begin position="344"/>
        <end position="406"/>
    </location>
</feature>
<dbReference type="STRING" id="76193.A0A0N1PHC8"/>
<evidence type="ECO:0000256" key="1">
    <source>
        <dbReference type="ARBA" id="ARBA00022574"/>
    </source>
</evidence>
<dbReference type="InterPro" id="IPR036322">
    <property type="entry name" value="WD40_repeat_dom_sf"/>
</dbReference>
<keyword evidence="4" id="KW-0175">Coiled coil</keyword>
<dbReference type="SUPFAM" id="SSF50978">
    <property type="entry name" value="WD40 repeat-like"/>
    <property type="match status" value="1"/>
</dbReference>
<proteinExistence type="predicted"/>
<protein>
    <submittedName>
        <fullName evidence="5">WD repeat-containing protein 18</fullName>
    </submittedName>
</protein>
<feature type="repeat" description="WD" evidence="3">
    <location>
        <begin position="119"/>
        <end position="152"/>
    </location>
</feature>
<dbReference type="GO" id="GO:0006261">
    <property type="term" value="P:DNA-templated DNA replication"/>
    <property type="evidence" value="ECO:0007669"/>
    <property type="project" value="TreeGrafter"/>
</dbReference>
<evidence type="ECO:0000256" key="4">
    <source>
        <dbReference type="SAM" id="Coils"/>
    </source>
</evidence>